<sequence length="258" mass="27530">MKLGLTGQRVLITGGSRGIGLAAALEFAAEGCILDLVSRNPDHLAAASEAIGERWDVPVTTHSLDLSTQKNIARLFETCRDTDILVNNAGAIPAGDLQQVGDQRWRDAWDLKVFGYVGLSRLFYQEMKDRGHGVIVNVIGLAGERPDTNYIAGSVGNSALIAFTRALGSHSLDDGVRVVGINPGPVQTDRIVALLQARAQREKGDSSRWADYLEALPLGRAAKPEEVADLVVFLASERASYLCGSVVTLDGGLGARSH</sequence>
<keyword evidence="2" id="KW-0560">Oxidoreductase</keyword>
<proteinExistence type="inferred from homology"/>
<dbReference type="GO" id="GO:0016491">
    <property type="term" value="F:oxidoreductase activity"/>
    <property type="evidence" value="ECO:0007669"/>
    <property type="project" value="UniProtKB-KW"/>
</dbReference>
<dbReference type="InterPro" id="IPR036291">
    <property type="entry name" value="NAD(P)-bd_dom_sf"/>
</dbReference>
<name>A0A382G0Z1_9ZZZZ</name>
<keyword evidence="3" id="KW-0520">NAD</keyword>
<evidence type="ECO:0008006" key="5">
    <source>
        <dbReference type="Google" id="ProtNLM"/>
    </source>
</evidence>
<dbReference type="InterPro" id="IPR051122">
    <property type="entry name" value="SDR_DHRS6-like"/>
</dbReference>
<dbReference type="InterPro" id="IPR002347">
    <property type="entry name" value="SDR_fam"/>
</dbReference>
<dbReference type="NCBIfam" id="NF004779">
    <property type="entry name" value="PRK06125.1"/>
    <property type="match status" value="1"/>
</dbReference>
<dbReference type="Gene3D" id="3.40.50.720">
    <property type="entry name" value="NAD(P)-binding Rossmann-like Domain"/>
    <property type="match status" value="1"/>
</dbReference>
<organism evidence="4">
    <name type="scientific">marine metagenome</name>
    <dbReference type="NCBI Taxonomy" id="408172"/>
    <lineage>
        <taxon>unclassified sequences</taxon>
        <taxon>metagenomes</taxon>
        <taxon>ecological metagenomes</taxon>
    </lineage>
</organism>
<evidence type="ECO:0000256" key="2">
    <source>
        <dbReference type="ARBA" id="ARBA00023002"/>
    </source>
</evidence>
<gene>
    <name evidence="4" type="ORF">METZ01_LOCUS221812</name>
</gene>
<accession>A0A382G0Z1</accession>
<dbReference type="PANTHER" id="PTHR43477">
    <property type="entry name" value="DIHYDROANTICAPSIN 7-DEHYDROGENASE"/>
    <property type="match status" value="1"/>
</dbReference>
<dbReference type="PRINTS" id="PR00081">
    <property type="entry name" value="GDHRDH"/>
</dbReference>
<evidence type="ECO:0000256" key="3">
    <source>
        <dbReference type="ARBA" id="ARBA00023027"/>
    </source>
</evidence>
<dbReference type="Pfam" id="PF13561">
    <property type="entry name" value="adh_short_C2"/>
    <property type="match status" value="1"/>
</dbReference>
<dbReference type="EMBL" id="UINC01052984">
    <property type="protein sequence ID" value="SVB68958.1"/>
    <property type="molecule type" value="Genomic_DNA"/>
</dbReference>
<protein>
    <recommendedName>
        <fullName evidence="5">Short-chain dehydrogenase</fullName>
    </recommendedName>
</protein>
<evidence type="ECO:0000313" key="4">
    <source>
        <dbReference type="EMBL" id="SVB68958.1"/>
    </source>
</evidence>
<comment type="similarity">
    <text evidence="1">Belongs to the short-chain dehydrogenases/reductases (SDR) family.</text>
</comment>
<dbReference type="PANTHER" id="PTHR43477:SF4">
    <property type="entry name" value="DEHYDROGENASE_REDUCTASE SDR FAMILY MEMBER 6"/>
    <property type="match status" value="1"/>
</dbReference>
<dbReference type="SUPFAM" id="SSF51735">
    <property type="entry name" value="NAD(P)-binding Rossmann-fold domains"/>
    <property type="match status" value="1"/>
</dbReference>
<dbReference type="AlphaFoldDB" id="A0A382G0Z1"/>
<evidence type="ECO:0000256" key="1">
    <source>
        <dbReference type="ARBA" id="ARBA00006484"/>
    </source>
</evidence>
<reference evidence="4" key="1">
    <citation type="submission" date="2018-05" db="EMBL/GenBank/DDBJ databases">
        <authorList>
            <person name="Lanie J.A."/>
            <person name="Ng W.-L."/>
            <person name="Kazmierczak K.M."/>
            <person name="Andrzejewski T.M."/>
            <person name="Davidsen T.M."/>
            <person name="Wayne K.J."/>
            <person name="Tettelin H."/>
            <person name="Glass J.I."/>
            <person name="Rusch D."/>
            <person name="Podicherti R."/>
            <person name="Tsui H.-C.T."/>
            <person name="Winkler M.E."/>
        </authorList>
    </citation>
    <scope>NUCLEOTIDE SEQUENCE</scope>
</reference>